<gene>
    <name evidence="1" type="ORF">G4P54_06530</name>
</gene>
<dbReference type="Proteomes" id="UP000501914">
    <property type="component" value="Chromosome"/>
</dbReference>
<dbReference type="EMBL" id="CP048852">
    <property type="protein sequence ID" value="QIW79471.1"/>
    <property type="molecule type" value="Genomic_DNA"/>
</dbReference>
<evidence type="ECO:0000313" key="2">
    <source>
        <dbReference type="Proteomes" id="UP000501914"/>
    </source>
</evidence>
<name>A0A6H0WG03_9BACI</name>
<sequence>MKSKWMSGLLLVAVGFSFTQGMVHTGETAGTDSNTFHIAARNQTR</sequence>
<keyword evidence="2" id="KW-1185">Reference proteome</keyword>
<dbReference type="RefSeq" id="WP_024716407.1">
    <property type="nucleotide sequence ID" value="NZ_CP048852.1"/>
</dbReference>
<accession>A0A6H0WG03</accession>
<proteinExistence type="predicted"/>
<dbReference type="InterPro" id="IPR053668">
    <property type="entry name" value="PhrA_inhibitor"/>
</dbReference>
<dbReference type="NCBIfam" id="NF033799">
    <property type="entry name" value="inhib_PhrA"/>
    <property type="match status" value="1"/>
</dbReference>
<dbReference type="OrthoDB" id="2900120at2"/>
<protein>
    <submittedName>
        <fullName evidence="1">PhrA family phosphatase inhibitor</fullName>
    </submittedName>
</protein>
<dbReference type="AlphaFoldDB" id="A0A6H0WG03"/>
<reference evidence="1 2" key="1">
    <citation type="submission" date="2020-02" db="EMBL/GenBank/DDBJ databases">
        <title>Genome sequencing, annotation and comparative genomic analysis of Bacillus tequilensis EA-CB0015, an effective biological control agent against Pseudocercospora fijiensis in banana plants.</title>
        <authorList>
            <person name="Cuellar-Gaviria T.Z."/>
            <person name="Ju K.-S."/>
            <person name="Villegas-Escobar V."/>
        </authorList>
    </citation>
    <scope>NUCLEOTIDE SEQUENCE [LARGE SCALE GENOMIC DNA]</scope>
    <source>
        <strain evidence="1 2">EA-CB0015</strain>
    </source>
</reference>
<evidence type="ECO:0000313" key="1">
    <source>
        <dbReference type="EMBL" id="QIW79471.1"/>
    </source>
</evidence>
<organism evidence="1 2">
    <name type="scientific">Bacillus tequilensis</name>
    <dbReference type="NCBI Taxonomy" id="227866"/>
    <lineage>
        <taxon>Bacteria</taxon>
        <taxon>Bacillati</taxon>
        <taxon>Bacillota</taxon>
        <taxon>Bacilli</taxon>
        <taxon>Bacillales</taxon>
        <taxon>Bacillaceae</taxon>
        <taxon>Bacillus</taxon>
    </lineage>
</organism>
<dbReference type="KEGG" id="bteq:G4P54_06530"/>